<dbReference type="GO" id="GO:0038023">
    <property type="term" value="F:signaling receptor activity"/>
    <property type="evidence" value="ECO:0007669"/>
    <property type="project" value="TreeGrafter"/>
</dbReference>
<feature type="transmembrane region" description="Helical" evidence="7">
    <location>
        <begin position="195"/>
        <end position="216"/>
    </location>
</feature>
<comment type="subcellular location">
    <subcellularLocation>
        <location evidence="1">Membrane</location>
        <topology evidence="1">Multi-pass membrane protein</topology>
    </subcellularLocation>
</comment>
<keyword evidence="4 7" id="KW-1133">Transmembrane helix</keyword>
<dbReference type="AlphaFoldDB" id="Q4STL1"/>
<evidence type="ECO:0000256" key="6">
    <source>
        <dbReference type="PIRSR" id="PIRSR604254-1"/>
    </source>
</evidence>
<dbReference type="EMBL" id="CAAE01014156">
    <property type="protein sequence ID" value="CAF96021.1"/>
    <property type="molecule type" value="Genomic_DNA"/>
</dbReference>
<feature type="transmembrane region" description="Helical" evidence="7">
    <location>
        <begin position="132"/>
        <end position="154"/>
    </location>
</feature>
<accession>Q4STL1</accession>
<keyword evidence="6" id="KW-0862">Zinc</keyword>
<keyword evidence="5 7" id="KW-0472">Membrane</keyword>
<dbReference type="PANTHER" id="PTHR20855:SF15">
    <property type="entry name" value="PROGESTIN AND ADIPOQ RECEPTOR FAMILY MEMBER 3"/>
    <property type="match status" value="1"/>
</dbReference>
<dbReference type="GO" id="GO:0016020">
    <property type="term" value="C:membrane"/>
    <property type="evidence" value="ECO:0007669"/>
    <property type="project" value="UniProtKB-SubCell"/>
</dbReference>
<feature type="binding site" evidence="6">
    <location>
        <position position="181"/>
    </location>
    <ligand>
        <name>Zn(2+)</name>
        <dbReference type="ChEBI" id="CHEBI:29105"/>
    </ligand>
</feature>
<evidence type="ECO:0000256" key="3">
    <source>
        <dbReference type="ARBA" id="ARBA00022692"/>
    </source>
</evidence>
<feature type="binding site" evidence="6">
    <location>
        <position position="329"/>
    </location>
    <ligand>
        <name>Zn(2+)</name>
        <dbReference type="ChEBI" id="CHEBI:29105"/>
    </ligand>
</feature>
<feature type="binding site" evidence="6">
    <location>
        <position position="333"/>
    </location>
    <ligand>
        <name>Zn(2+)</name>
        <dbReference type="ChEBI" id="CHEBI:29105"/>
    </ligand>
</feature>
<evidence type="ECO:0000256" key="1">
    <source>
        <dbReference type="ARBA" id="ARBA00004141"/>
    </source>
</evidence>
<feature type="transmembrane region" description="Helical" evidence="7">
    <location>
        <begin position="291"/>
        <end position="310"/>
    </location>
</feature>
<dbReference type="GO" id="GO:0046872">
    <property type="term" value="F:metal ion binding"/>
    <property type="evidence" value="ECO:0007669"/>
    <property type="project" value="UniProtKB-KW"/>
</dbReference>
<feature type="transmembrane region" description="Helical" evidence="7">
    <location>
        <begin position="160"/>
        <end position="183"/>
    </location>
</feature>
<gene>
    <name evidence="8" type="ORF">GSTENG00012893001</name>
</gene>
<feature type="transmembrane region" description="Helical" evidence="7">
    <location>
        <begin position="228"/>
        <end position="248"/>
    </location>
</feature>
<sequence>RLQPGHASETTEEWPDFPLHGAGRLPVLARAGAPGHPPLHLRADPGLPEGQPLHHRRVQSLSALQAVHQKVTRPSFGGFLLRPSSHQRSGPRGARRECVEPVGPFRCGCMKCSHLCSLFILSNETVNIWSHLLGFLLFFCLGVYNMASVLPAVGASREDYVIYSIALFCFQLCMLCSVGYHLFCCHRSEKTGRRWMALDYAGVSIGILGCYVPGVFYTFYCNNYWRQVYLVTVLAMILAVFFAQIHPLYLSKQWKQLRSLLFCSVVGYGLLPTAHWVFITGGFSSQLVQAFIPRVLVMYSIAALALIFYVSKVPERYFPGQLNYLGSSHQVWHLLLVLMFYWWHQSAGFIMAYRHSQPCSEELQHT</sequence>
<feature type="non-terminal residue" evidence="8">
    <location>
        <position position="366"/>
    </location>
</feature>
<keyword evidence="6" id="KW-0479">Metal-binding</keyword>
<protein>
    <submittedName>
        <fullName evidence="8">(spotted green pufferfish) hypothetical protein</fullName>
    </submittedName>
</protein>
<evidence type="ECO:0000256" key="2">
    <source>
        <dbReference type="ARBA" id="ARBA00007018"/>
    </source>
</evidence>
<proteinExistence type="inferred from homology"/>
<dbReference type="Pfam" id="PF03006">
    <property type="entry name" value="HlyIII"/>
    <property type="match status" value="1"/>
</dbReference>
<comment type="similarity">
    <text evidence="2">Belongs to the ADIPOR family.</text>
</comment>
<dbReference type="OrthoDB" id="529367at2759"/>
<evidence type="ECO:0000256" key="7">
    <source>
        <dbReference type="SAM" id="Phobius"/>
    </source>
</evidence>
<name>Q4STL1_TETNG</name>
<reference evidence="8" key="1">
    <citation type="journal article" date="2004" name="Nature">
        <title>Genome duplication in the teleost fish Tetraodon nigroviridis reveals the early vertebrate proto-karyotype.</title>
        <authorList>
            <person name="Jaillon O."/>
            <person name="Aury J.-M."/>
            <person name="Brunet F."/>
            <person name="Petit J.-L."/>
            <person name="Stange-Thomann N."/>
            <person name="Mauceli E."/>
            <person name="Bouneau L."/>
            <person name="Fischer C."/>
            <person name="Ozouf-Costaz C."/>
            <person name="Bernot A."/>
            <person name="Nicaud S."/>
            <person name="Jaffe D."/>
            <person name="Fisher S."/>
            <person name="Lutfalla G."/>
            <person name="Dossat C."/>
            <person name="Segurens B."/>
            <person name="Dasilva C."/>
            <person name="Salanoubat M."/>
            <person name="Levy M."/>
            <person name="Boudet N."/>
            <person name="Castellano S."/>
            <person name="Anthouard V."/>
            <person name="Jubin C."/>
            <person name="Castelli V."/>
            <person name="Katinka M."/>
            <person name="Vacherie B."/>
            <person name="Biemont C."/>
            <person name="Skalli Z."/>
            <person name="Cattolico L."/>
            <person name="Poulain J."/>
            <person name="De Berardinis V."/>
            <person name="Cruaud C."/>
            <person name="Duprat S."/>
            <person name="Brottier P."/>
            <person name="Coutanceau J.-P."/>
            <person name="Gouzy J."/>
            <person name="Parra G."/>
            <person name="Lardier G."/>
            <person name="Chapple C."/>
            <person name="McKernan K.J."/>
            <person name="McEwan P."/>
            <person name="Bosak S."/>
            <person name="Kellis M."/>
            <person name="Volff J.-N."/>
            <person name="Guigo R."/>
            <person name="Zody M.C."/>
            <person name="Mesirov J."/>
            <person name="Lindblad-Toh K."/>
            <person name="Birren B."/>
            <person name="Nusbaum C."/>
            <person name="Kahn D."/>
            <person name="Robinson-Rechavi M."/>
            <person name="Laudet V."/>
            <person name="Schachter V."/>
            <person name="Quetier F."/>
            <person name="Saurin W."/>
            <person name="Scarpelli C."/>
            <person name="Wincker P."/>
            <person name="Lander E.S."/>
            <person name="Weissenbach J."/>
            <person name="Roest Crollius H."/>
        </authorList>
    </citation>
    <scope>NUCLEOTIDE SEQUENCE [LARGE SCALE GENOMIC DNA]</scope>
</reference>
<organism evidence="8">
    <name type="scientific">Tetraodon nigroviridis</name>
    <name type="common">Spotted green pufferfish</name>
    <name type="synonym">Chelonodon nigroviridis</name>
    <dbReference type="NCBI Taxonomy" id="99883"/>
    <lineage>
        <taxon>Eukaryota</taxon>
        <taxon>Metazoa</taxon>
        <taxon>Chordata</taxon>
        <taxon>Craniata</taxon>
        <taxon>Vertebrata</taxon>
        <taxon>Euteleostomi</taxon>
        <taxon>Actinopterygii</taxon>
        <taxon>Neopterygii</taxon>
        <taxon>Teleostei</taxon>
        <taxon>Neoteleostei</taxon>
        <taxon>Acanthomorphata</taxon>
        <taxon>Eupercaria</taxon>
        <taxon>Tetraodontiformes</taxon>
        <taxon>Tetradontoidea</taxon>
        <taxon>Tetraodontidae</taxon>
        <taxon>Tetraodon</taxon>
    </lineage>
</organism>
<feature type="non-terminal residue" evidence="8">
    <location>
        <position position="1"/>
    </location>
</feature>
<comment type="caution">
    <text evidence="8">The sequence shown here is derived from an EMBL/GenBank/DDBJ whole genome shotgun (WGS) entry which is preliminary data.</text>
</comment>
<feature type="transmembrane region" description="Helical" evidence="7">
    <location>
        <begin position="260"/>
        <end position="279"/>
    </location>
</feature>
<evidence type="ECO:0000313" key="8">
    <source>
        <dbReference type="EMBL" id="CAF96021.1"/>
    </source>
</evidence>
<keyword evidence="3 7" id="KW-0812">Transmembrane</keyword>
<feature type="transmembrane region" description="Helical" evidence="7">
    <location>
        <begin position="322"/>
        <end position="343"/>
    </location>
</feature>
<evidence type="ECO:0000256" key="4">
    <source>
        <dbReference type="ARBA" id="ARBA00022989"/>
    </source>
</evidence>
<dbReference type="PANTHER" id="PTHR20855">
    <property type="entry name" value="ADIPOR/PROGESTIN RECEPTOR-RELATED"/>
    <property type="match status" value="1"/>
</dbReference>
<reference evidence="8" key="2">
    <citation type="submission" date="2004-02" db="EMBL/GenBank/DDBJ databases">
        <authorList>
            <consortium name="Genoscope"/>
            <consortium name="Whitehead Institute Centre for Genome Research"/>
        </authorList>
    </citation>
    <scope>NUCLEOTIDE SEQUENCE</scope>
</reference>
<evidence type="ECO:0000256" key="5">
    <source>
        <dbReference type="ARBA" id="ARBA00023136"/>
    </source>
</evidence>
<dbReference type="InterPro" id="IPR004254">
    <property type="entry name" value="AdipoR/HlyIII-related"/>
</dbReference>
<dbReference type="KEGG" id="tng:GSTEN00012893G001"/>